<evidence type="ECO:0000313" key="10">
    <source>
        <dbReference type="EMBL" id="KAE9288866.1"/>
    </source>
</evidence>
<dbReference type="Gene3D" id="1.25.40.20">
    <property type="entry name" value="Ankyrin repeat-containing domain"/>
    <property type="match status" value="1"/>
</dbReference>
<feature type="repeat" description="ANK" evidence="3">
    <location>
        <begin position="14"/>
        <end position="46"/>
    </location>
</feature>
<dbReference type="PANTHER" id="PTHR24173:SF23">
    <property type="entry name" value="UVEAL AUTOANTIGEN WITH COILED-COIL DOMAINS AND ANKYRIN REPEATS"/>
    <property type="match status" value="1"/>
</dbReference>
<accession>A0A6A3E6Z9</accession>
<gene>
    <name evidence="10" type="ORF">PF001_g20314</name>
    <name evidence="9" type="ORF">PF004_g12885</name>
    <name evidence="8" type="ORF">PF005_g21170</name>
    <name evidence="6" type="ORF">PF006_g20184</name>
    <name evidence="7" type="ORF">PF007_g9887</name>
    <name evidence="11" type="ORF">PF008_g12778</name>
    <name evidence="4" type="ORF">PF009_g22192</name>
    <name evidence="5" type="ORF">PF010_g20500</name>
</gene>
<evidence type="ECO:0000313" key="15">
    <source>
        <dbReference type="Proteomes" id="UP000440732"/>
    </source>
</evidence>
<evidence type="ECO:0000313" key="12">
    <source>
        <dbReference type="Proteomes" id="UP000429523"/>
    </source>
</evidence>
<evidence type="ECO:0000313" key="17">
    <source>
        <dbReference type="Proteomes" id="UP000476176"/>
    </source>
</evidence>
<evidence type="ECO:0000256" key="3">
    <source>
        <dbReference type="PROSITE-ProRule" id="PRU00023"/>
    </source>
</evidence>
<dbReference type="Proteomes" id="UP000488956">
    <property type="component" value="Unassembled WGS sequence"/>
</dbReference>
<dbReference type="EMBL" id="QXFZ01000453">
    <property type="protein sequence ID" value="KAE9115821.1"/>
    <property type="molecule type" value="Genomic_DNA"/>
</dbReference>
<dbReference type="Proteomes" id="UP000486351">
    <property type="component" value="Unassembled WGS sequence"/>
</dbReference>
<dbReference type="Proteomes" id="UP000433483">
    <property type="component" value="Unassembled WGS sequence"/>
</dbReference>
<dbReference type="Pfam" id="PF12796">
    <property type="entry name" value="Ank_2"/>
    <property type="match status" value="1"/>
</dbReference>
<dbReference type="Proteomes" id="UP000440732">
    <property type="component" value="Unassembled WGS sequence"/>
</dbReference>
<proteinExistence type="predicted"/>
<evidence type="ECO:0000313" key="19">
    <source>
        <dbReference type="Proteomes" id="UP000488956"/>
    </source>
</evidence>
<dbReference type="EMBL" id="QXGA01001742">
    <property type="protein sequence ID" value="KAE9111539.1"/>
    <property type="molecule type" value="Genomic_DNA"/>
</dbReference>
<dbReference type="InterPro" id="IPR002110">
    <property type="entry name" value="Ankyrin_rpt"/>
</dbReference>
<reference evidence="12 13" key="1">
    <citation type="submission" date="2018-08" db="EMBL/GenBank/DDBJ databases">
        <title>Genomic investigation of the strawberry pathogen Phytophthora fragariae indicates pathogenicity is determined by transcriptional variation in three key races.</title>
        <authorList>
            <person name="Adams T.M."/>
            <person name="Armitage A.D."/>
            <person name="Sobczyk M.K."/>
            <person name="Bates H.J."/>
            <person name="Dunwell J.M."/>
            <person name="Nellist C.F."/>
            <person name="Harrison R.J."/>
        </authorList>
    </citation>
    <scope>NUCLEOTIDE SEQUENCE [LARGE SCALE GENOMIC DNA]</scope>
    <source>
        <strain evidence="10 14">A4</strain>
        <strain evidence="9 17">BC-23</strain>
        <strain evidence="8 13">NOV-27</strain>
        <strain evidence="6 15">NOV-5</strain>
        <strain evidence="7 16">NOV-71</strain>
        <strain evidence="11 18">NOV-77</strain>
        <strain evidence="4 12">NOV-9</strain>
        <strain evidence="5 19">ONT-3</strain>
    </source>
</reference>
<evidence type="ECO:0000313" key="7">
    <source>
        <dbReference type="EMBL" id="KAE9115821.1"/>
    </source>
</evidence>
<dbReference type="PROSITE" id="PS50088">
    <property type="entry name" value="ANK_REPEAT"/>
    <property type="match status" value="1"/>
</dbReference>
<evidence type="ECO:0000313" key="5">
    <source>
        <dbReference type="EMBL" id="KAE9085315.1"/>
    </source>
</evidence>
<dbReference type="EMBL" id="QXGF01001814">
    <property type="protein sequence ID" value="KAE8927641.1"/>
    <property type="molecule type" value="Genomic_DNA"/>
</dbReference>
<dbReference type="PANTHER" id="PTHR24173">
    <property type="entry name" value="ANKYRIN REPEAT CONTAINING"/>
    <property type="match status" value="1"/>
</dbReference>
<sequence length="71" mass="7600">MVELGASVDLTNNDDLTALMLASCIQRRDIVVLLLKAGAQVNYRGFFDRTALILASETGCSGVVEVLLESV</sequence>
<evidence type="ECO:0000256" key="1">
    <source>
        <dbReference type="ARBA" id="ARBA00022737"/>
    </source>
</evidence>
<dbReference type="OrthoDB" id="4062651at2759"/>
<protein>
    <submittedName>
        <fullName evidence="4">Uncharacterized protein</fullName>
    </submittedName>
</protein>
<dbReference type="EMBL" id="QXFX01001751">
    <property type="protein sequence ID" value="KAE9085315.1"/>
    <property type="molecule type" value="Genomic_DNA"/>
</dbReference>
<dbReference type="AlphaFoldDB" id="A0A6A3E6Z9"/>
<dbReference type="Proteomes" id="UP000441208">
    <property type="component" value="Unassembled WGS sequence"/>
</dbReference>
<keyword evidence="1" id="KW-0677">Repeat</keyword>
<evidence type="ECO:0000313" key="16">
    <source>
        <dbReference type="Proteomes" id="UP000441208"/>
    </source>
</evidence>
<dbReference type="EMBL" id="QXGC01000758">
    <property type="protein sequence ID" value="KAE9222055.1"/>
    <property type="molecule type" value="Genomic_DNA"/>
</dbReference>
<evidence type="ECO:0000313" key="8">
    <source>
        <dbReference type="EMBL" id="KAE9185649.1"/>
    </source>
</evidence>
<dbReference type="EMBL" id="QXGE01001739">
    <property type="protein sequence ID" value="KAE9288866.1"/>
    <property type="molecule type" value="Genomic_DNA"/>
</dbReference>
<evidence type="ECO:0000313" key="18">
    <source>
        <dbReference type="Proteomes" id="UP000486351"/>
    </source>
</evidence>
<dbReference type="GO" id="GO:0005634">
    <property type="term" value="C:nucleus"/>
    <property type="evidence" value="ECO:0007669"/>
    <property type="project" value="TreeGrafter"/>
</dbReference>
<dbReference type="Proteomes" id="UP000437068">
    <property type="component" value="Unassembled WGS sequence"/>
</dbReference>
<dbReference type="Proteomes" id="UP000476176">
    <property type="component" value="Unassembled WGS sequence"/>
</dbReference>
<dbReference type="GO" id="GO:1901223">
    <property type="term" value="P:negative regulation of non-canonical NF-kappaB signal transduction"/>
    <property type="evidence" value="ECO:0007669"/>
    <property type="project" value="TreeGrafter"/>
</dbReference>
<dbReference type="InterPro" id="IPR036770">
    <property type="entry name" value="Ankyrin_rpt-contain_sf"/>
</dbReference>
<name>A0A6A3E6Z9_9STRA</name>
<keyword evidence="2 3" id="KW-0040">ANK repeat</keyword>
<dbReference type="Proteomes" id="UP000429523">
    <property type="component" value="Unassembled WGS sequence"/>
</dbReference>
<evidence type="ECO:0000313" key="4">
    <source>
        <dbReference type="EMBL" id="KAE8927641.1"/>
    </source>
</evidence>
<dbReference type="EMBL" id="QXGB01001781">
    <property type="protein sequence ID" value="KAE9185649.1"/>
    <property type="molecule type" value="Genomic_DNA"/>
</dbReference>
<dbReference type="SUPFAM" id="SSF48403">
    <property type="entry name" value="Ankyrin repeat"/>
    <property type="match status" value="1"/>
</dbReference>
<dbReference type="GO" id="GO:0005829">
    <property type="term" value="C:cytosol"/>
    <property type="evidence" value="ECO:0007669"/>
    <property type="project" value="TreeGrafter"/>
</dbReference>
<evidence type="ECO:0000313" key="9">
    <source>
        <dbReference type="EMBL" id="KAE9222055.1"/>
    </source>
</evidence>
<evidence type="ECO:0000313" key="6">
    <source>
        <dbReference type="EMBL" id="KAE9111539.1"/>
    </source>
</evidence>
<evidence type="ECO:0000313" key="11">
    <source>
        <dbReference type="EMBL" id="KAE9336935.1"/>
    </source>
</evidence>
<evidence type="ECO:0000313" key="13">
    <source>
        <dbReference type="Proteomes" id="UP000433483"/>
    </source>
</evidence>
<evidence type="ECO:0000256" key="2">
    <source>
        <dbReference type="ARBA" id="ARBA00023043"/>
    </source>
</evidence>
<evidence type="ECO:0000313" key="14">
    <source>
        <dbReference type="Proteomes" id="UP000437068"/>
    </source>
</evidence>
<comment type="caution">
    <text evidence="4">The sequence shown here is derived from an EMBL/GenBank/DDBJ whole genome shotgun (WGS) entry which is preliminary data.</text>
</comment>
<dbReference type="EMBL" id="QXFY01000730">
    <property type="protein sequence ID" value="KAE9336935.1"/>
    <property type="molecule type" value="Genomic_DNA"/>
</dbReference>
<organism evidence="4 12">
    <name type="scientific">Phytophthora fragariae</name>
    <dbReference type="NCBI Taxonomy" id="53985"/>
    <lineage>
        <taxon>Eukaryota</taxon>
        <taxon>Sar</taxon>
        <taxon>Stramenopiles</taxon>
        <taxon>Oomycota</taxon>
        <taxon>Peronosporomycetes</taxon>
        <taxon>Peronosporales</taxon>
        <taxon>Peronosporaceae</taxon>
        <taxon>Phytophthora</taxon>
    </lineage>
</organism>
<keyword evidence="13" id="KW-1185">Reference proteome</keyword>